<protein>
    <submittedName>
        <fullName evidence="13">TonB-dependent receptor</fullName>
    </submittedName>
</protein>
<organism evidence="13 14">
    <name type="scientific">Xanthomonas graminis pv. arrhenatheri LMG 727</name>
    <dbReference type="NCBI Taxonomy" id="1195923"/>
    <lineage>
        <taxon>Bacteria</taxon>
        <taxon>Pseudomonadati</taxon>
        <taxon>Pseudomonadota</taxon>
        <taxon>Gammaproteobacteria</taxon>
        <taxon>Lysobacterales</taxon>
        <taxon>Lysobacteraceae</taxon>
        <taxon>Xanthomonas</taxon>
        <taxon>Xanthomonas translucens group</taxon>
        <taxon>Xanthomonas graminis</taxon>
    </lineage>
</organism>
<evidence type="ECO:0000256" key="6">
    <source>
        <dbReference type="ARBA" id="ARBA00023136"/>
    </source>
</evidence>
<dbReference type="InterPro" id="IPR000531">
    <property type="entry name" value="Beta-barrel_TonB"/>
</dbReference>
<feature type="chain" id="PRO_5005492533" evidence="10">
    <location>
        <begin position="33"/>
        <end position="798"/>
    </location>
</feature>
<accession>A0A0K2ZN33</accession>
<dbReference type="InterPro" id="IPR037066">
    <property type="entry name" value="Plug_dom_sf"/>
</dbReference>
<dbReference type="InterPro" id="IPR012910">
    <property type="entry name" value="Plug_dom"/>
</dbReference>
<dbReference type="Proteomes" id="UP000046187">
    <property type="component" value="Unassembled WGS sequence"/>
</dbReference>
<keyword evidence="10" id="KW-0732">Signal</keyword>
<dbReference type="RefSeq" id="WP_053834808.1">
    <property type="nucleotide sequence ID" value="NZ_CXOI01000020.1"/>
</dbReference>
<dbReference type="PANTHER" id="PTHR30069:SF39">
    <property type="entry name" value="BLL6183 PROTEIN"/>
    <property type="match status" value="1"/>
</dbReference>
<evidence type="ECO:0000256" key="7">
    <source>
        <dbReference type="ARBA" id="ARBA00023237"/>
    </source>
</evidence>
<gene>
    <name evidence="13" type="ORF">XTALMG727_1400</name>
</gene>
<dbReference type="Pfam" id="PF00593">
    <property type="entry name" value="TonB_dep_Rec_b-barrel"/>
    <property type="match status" value="1"/>
</dbReference>
<dbReference type="Gene3D" id="2.40.170.20">
    <property type="entry name" value="TonB-dependent receptor, beta-barrel domain"/>
    <property type="match status" value="1"/>
</dbReference>
<evidence type="ECO:0000256" key="10">
    <source>
        <dbReference type="SAM" id="SignalP"/>
    </source>
</evidence>
<keyword evidence="2 8" id="KW-0813">Transport</keyword>
<keyword evidence="3 8" id="KW-1134">Transmembrane beta strand</keyword>
<evidence type="ECO:0000259" key="12">
    <source>
        <dbReference type="Pfam" id="PF07715"/>
    </source>
</evidence>
<name>A0A0K2ZN33_9XANT</name>
<evidence type="ECO:0000256" key="9">
    <source>
        <dbReference type="RuleBase" id="RU003357"/>
    </source>
</evidence>
<evidence type="ECO:0000259" key="11">
    <source>
        <dbReference type="Pfam" id="PF00593"/>
    </source>
</evidence>
<sequence>MASNKGRGTSLARAHALAVAIAVTLAAAPAAAQTTVNAGDAQITALDRVEVTATPIPGTLIDADHLPYTVQTANADDIARSQAGNLTDFLLRQMNGVDTNEVQGSPFQTDLTFRGFRASALPGASQGVSVYLDGVRMNEPFADIVSWDMMPEAAIRSVALMPGSNPLFGPNTLGGALAFTTQSGLTAPGLRADLSFGSGARKRLDASYGYAGRDGLHAFVAVTGFDEDGWRDASEGRLGTVFGKVGKQGDSTDWDVSLLHGRSRLIGNGLLPGSRYSDDGIEPGLYEADRNAVYTSPDLTRNRNTLLTAQLDHRFDADTSLHLLAYYREGRRDTVNGDISEDYEEFVEDCADGYAADGTPLDDDCTVSRAAADALHSGVLNTTQMRQSAEGVALNFSRQAGAHALSLGATYDRNRVRYRQYEQEAFVQDDRSVVADPDEDREFFSGVSGRSSTLGVFAADTWEVSEATHVTGALRWNRVEVSNVLSTAEDGALPRERFVFAKANPSLGITQRLGGGFTAFASASQNSRAPTAIELGCADPEQPCRLPTGLQADPRLEQIVSRTYEVGVRWNPSPEQAFNASLYRADNRNDILFLRAPNTQLGYFDNVDRTRYQGADLSYRASSGALRWFAAYSYLDATYRSDGELLSGERTIALQPGMRIAGLPRNTLKLGLEWQALAQLALGADLRALSRRVASGNEDGLVEDAEDGEDAARHDLSTGGYALIDVHGTWQIADGLSLYLRINNLFDRRYETYAAIAEDLFPDGALARPQDAAVEDGPSRFVAPGAPRQYQVGLRWRF</sequence>
<dbReference type="GO" id="GO:0044718">
    <property type="term" value="P:siderophore transmembrane transport"/>
    <property type="evidence" value="ECO:0007669"/>
    <property type="project" value="TreeGrafter"/>
</dbReference>
<keyword evidence="14" id="KW-1185">Reference proteome</keyword>
<feature type="domain" description="TonB-dependent receptor plug" evidence="12">
    <location>
        <begin position="65"/>
        <end position="176"/>
    </location>
</feature>
<dbReference type="GO" id="GO:0009279">
    <property type="term" value="C:cell outer membrane"/>
    <property type="evidence" value="ECO:0007669"/>
    <property type="project" value="UniProtKB-SubCell"/>
</dbReference>
<dbReference type="InterPro" id="IPR039426">
    <property type="entry name" value="TonB-dep_rcpt-like"/>
</dbReference>
<dbReference type="Pfam" id="PF07715">
    <property type="entry name" value="Plug"/>
    <property type="match status" value="1"/>
</dbReference>
<feature type="domain" description="TonB-dependent receptor-like beta-barrel" evidence="11">
    <location>
        <begin position="271"/>
        <end position="745"/>
    </location>
</feature>
<dbReference type="Gene3D" id="2.170.130.10">
    <property type="entry name" value="TonB-dependent receptor, plug domain"/>
    <property type="match status" value="1"/>
</dbReference>
<evidence type="ECO:0000256" key="5">
    <source>
        <dbReference type="ARBA" id="ARBA00023077"/>
    </source>
</evidence>
<comment type="subcellular location">
    <subcellularLocation>
        <location evidence="1 8">Cell outer membrane</location>
        <topology evidence="1 8">Multi-pass membrane protein</topology>
    </subcellularLocation>
</comment>
<dbReference type="InterPro" id="IPR036942">
    <property type="entry name" value="Beta-barrel_TonB_sf"/>
</dbReference>
<dbReference type="PANTHER" id="PTHR30069">
    <property type="entry name" value="TONB-DEPENDENT OUTER MEMBRANE RECEPTOR"/>
    <property type="match status" value="1"/>
</dbReference>
<evidence type="ECO:0000256" key="1">
    <source>
        <dbReference type="ARBA" id="ARBA00004571"/>
    </source>
</evidence>
<keyword evidence="13" id="KW-0675">Receptor</keyword>
<proteinExistence type="inferred from homology"/>
<evidence type="ECO:0000313" key="14">
    <source>
        <dbReference type="Proteomes" id="UP000046187"/>
    </source>
</evidence>
<feature type="signal peptide" evidence="10">
    <location>
        <begin position="1"/>
        <end position="32"/>
    </location>
</feature>
<dbReference type="SUPFAM" id="SSF56935">
    <property type="entry name" value="Porins"/>
    <property type="match status" value="1"/>
</dbReference>
<dbReference type="PROSITE" id="PS52016">
    <property type="entry name" value="TONB_DEPENDENT_REC_3"/>
    <property type="match status" value="1"/>
</dbReference>
<dbReference type="AlphaFoldDB" id="A0A0K2ZN33"/>
<reference evidence="14" key="1">
    <citation type="submission" date="2015-07" db="EMBL/GenBank/DDBJ databases">
        <authorList>
            <person name="Wibberg D."/>
        </authorList>
    </citation>
    <scope>NUCLEOTIDE SEQUENCE [LARGE SCALE GENOMIC DNA]</scope>
</reference>
<evidence type="ECO:0000256" key="3">
    <source>
        <dbReference type="ARBA" id="ARBA00022452"/>
    </source>
</evidence>
<dbReference type="EMBL" id="CXOI01000020">
    <property type="protein sequence ID" value="CTP85629.1"/>
    <property type="molecule type" value="Genomic_DNA"/>
</dbReference>
<evidence type="ECO:0000256" key="8">
    <source>
        <dbReference type="PROSITE-ProRule" id="PRU01360"/>
    </source>
</evidence>
<evidence type="ECO:0000256" key="4">
    <source>
        <dbReference type="ARBA" id="ARBA00022692"/>
    </source>
</evidence>
<keyword evidence="5 9" id="KW-0798">TonB box</keyword>
<dbReference type="GO" id="GO:0015344">
    <property type="term" value="F:siderophore uptake transmembrane transporter activity"/>
    <property type="evidence" value="ECO:0007669"/>
    <property type="project" value="TreeGrafter"/>
</dbReference>
<keyword evidence="7 8" id="KW-0998">Cell outer membrane</keyword>
<keyword evidence="6 8" id="KW-0472">Membrane</keyword>
<comment type="similarity">
    <text evidence="8 9">Belongs to the TonB-dependent receptor family.</text>
</comment>
<evidence type="ECO:0000256" key="2">
    <source>
        <dbReference type="ARBA" id="ARBA00022448"/>
    </source>
</evidence>
<evidence type="ECO:0000313" key="13">
    <source>
        <dbReference type="EMBL" id="CTP85629.1"/>
    </source>
</evidence>
<keyword evidence="4 8" id="KW-0812">Transmembrane</keyword>